<accession>A0ABU1T9K1</accession>
<evidence type="ECO:0000256" key="1">
    <source>
        <dbReference type="ARBA" id="ARBA00022722"/>
    </source>
</evidence>
<comment type="function">
    <text evidence="6">May nick specific sequences that contain T:G mispairs resulting from m5C-deamination.</text>
</comment>
<dbReference type="InterPro" id="IPR004603">
    <property type="entry name" value="DNA_mismatch_endonuc_vsr"/>
</dbReference>
<evidence type="ECO:0000256" key="3">
    <source>
        <dbReference type="ARBA" id="ARBA00022763"/>
    </source>
</evidence>
<comment type="similarity">
    <text evidence="6">Belongs to the vsr family.</text>
</comment>
<keyword evidence="1 6" id="KW-0540">Nuclease</keyword>
<dbReference type="NCBIfam" id="TIGR00632">
    <property type="entry name" value="vsr"/>
    <property type="match status" value="1"/>
</dbReference>
<dbReference type="GO" id="GO:0016787">
    <property type="term" value="F:hydrolase activity"/>
    <property type="evidence" value="ECO:0007669"/>
    <property type="project" value="UniProtKB-KW"/>
</dbReference>
<dbReference type="PIRSF" id="PIRSF018267">
    <property type="entry name" value="VSR_endonuc"/>
    <property type="match status" value="1"/>
</dbReference>
<dbReference type="EMBL" id="JAVDUU010000002">
    <property type="protein sequence ID" value="MDR6941885.1"/>
    <property type="molecule type" value="Genomic_DNA"/>
</dbReference>
<dbReference type="SUPFAM" id="SSF52980">
    <property type="entry name" value="Restriction endonuclease-like"/>
    <property type="match status" value="1"/>
</dbReference>
<keyword evidence="4 6" id="KW-0378">Hydrolase</keyword>
<reference evidence="7 8" key="1">
    <citation type="submission" date="2023-07" db="EMBL/GenBank/DDBJ databases">
        <title>Sorghum-associated microbial communities from plants grown in Nebraska, USA.</title>
        <authorList>
            <person name="Schachtman D."/>
        </authorList>
    </citation>
    <scope>NUCLEOTIDE SEQUENCE [LARGE SCALE GENOMIC DNA]</scope>
    <source>
        <strain evidence="7 8">3262</strain>
    </source>
</reference>
<dbReference type="RefSeq" id="WP_310094324.1">
    <property type="nucleotide sequence ID" value="NZ_JAVDUU010000002.1"/>
</dbReference>
<dbReference type="Pfam" id="PF03852">
    <property type="entry name" value="Vsr"/>
    <property type="match status" value="1"/>
</dbReference>
<sequence length="134" mass="15725">MKETTDKRSQIMRAVKSKNTAPELLVRKLIYSLGYRYRLHSASLPGKPDIIFTNRKKAIFIHGCFWHGHDCKRGDRIPATNTEYWLQKIEKNKARDIQTMEKLIHEGWAVLILWECELKKSDLLKNKVINFLSA</sequence>
<evidence type="ECO:0000313" key="7">
    <source>
        <dbReference type="EMBL" id="MDR6941885.1"/>
    </source>
</evidence>
<protein>
    <recommendedName>
        <fullName evidence="6">Very short patch repair endonuclease</fullName>
        <ecNumber evidence="6">3.1.-.-</ecNumber>
    </recommendedName>
</protein>
<evidence type="ECO:0000256" key="4">
    <source>
        <dbReference type="ARBA" id="ARBA00022801"/>
    </source>
</evidence>
<keyword evidence="3 6" id="KW-0227">DNA damage</keyword>
<dbReference type="Proteomes" id="UP001247620">
    <property type="component" value="Unassembled WGS sequence"/>
</dbReference>
<evidence type="ECO:0000256" key="2">
    <source>
        <dbReference type="ARBA" id="ARBA00022759"/>
    </source>
</evidence>
<dbReference type="InterPro" id="IPR011335">
    <property type="entry name" value="Restrct_endonuc-II-like"/>
</dbReference>
<organism evidence="7 8">
    <name type="scientific">Mucilaginibacter pocheonensis</name>
    <dbReference type="NCBI Taxonomy" id="398050"/>
    <lineage>
        <taxon>Bacteria</taxon>
        <taxon>Pseudomonadati</taxon>
        <taxon>Bacteroidota</taxon>
        <taxon>Sphingobacteriia</taxon>
        <taxon>Sphingobacteriales</taxon>
        <taxon>Sphingobacteriaceae</taxon>
        <taxon>Mucilaginibacter</taxon>
    </lineage>
</organism>
<proteinExistence type="inferred from homology"/>
<keyword evidence="5 6" id="KW-0234">DNA repair</keyword>
<evidence type="ECO:0000313" key="8">
    <source>
        <dbReference type="Proteomes" id="UP001247620"/>
    </source>
</evidence>
<dbReference type="CDD" id="cd00221">
    <property type="entry name" value="Vsr"/>
    <property type="match status" value="1"/>
</dbReference>
<evidence type="ECO:0000256" key="6">
    <source>
        <dbReference type="PIRNR" id="PIRNR018267"/>
    </source>
</evidence>
<comment type="caution">
    <text evidence="7">The sequence shown here is derived from an EMBL/GenBank/DDBJ whole genome shotgun (WGS) entry which is preliminary data.</text>
</comment>
<keyword evidence="2 6" id="KW-0255">Endonuclease</keyword>
<evidence type="ECO:0000256" key="5">
    <source>
        <dbReference type="ARBA" id="ARBA00023204"/>
    </source>
</evidence>
<dbReference type="EC" id="3.1.-.-" evidence="6"/>
<dbReference type="GO" id="GO:0004519">
    <property type="term" value="F:endonuclease activity"/>
    <property type="evidence" value="ECO:0007669"/>
    <property type="project" value="UniProtKB-KW"/>
</dbReference>
<name>A0ABU1T9K1_9SPHI</name>
<dbReference type="Gene3D" id="3.40.960.10">
    <property type="entry name" value="VSR Endonuclease"/>
    <property type="match status" value="1"/>
</dbReference>
<gene>
    <name evidence="7" type="ORF">J2W55_001727</name>
</gene>
<keyword evidence="8" id="KW-1185">Reference proteome</keyword>